<dbReference type="SUPFAM" id="SSF53098">
    <property type="entry name" value="Ribonuclease H-like"/>
    <property type="match status" value="1"/>
</dbReference>
<keyword evidence="3" id="KW-1185">Reference proteome</keyword>
<name>A0A2P6QX54_ROSCH</name>
<dbReference type="PANTHER" id="PTHR47723">
    <property type="entry name" value="OS05G0353850 PROTEIN"/>
    <property type="match status" value="1"/>
</dbReference>
<dbReference type="Pfam" id="PF13456">
    <property type="entry name" value="RVT_3"/>
    <property type="match status" value="1"/>
</dbReference>
<reference evidence="2 3" key="1">
    <citation type="journal article" date="2018" name="Nat. Genet.">
        <title>The Rosa genome provides new insights in the design of modern roses.</title>
        <authorList>
            <person name="Bendahmane M."/>
        </authorList>
    </citation>
    <scope>NUCLEOTIDE SEQUENCE [LARGE SCALE GENOMIC DNA]</scope>
    <source>
        <strain evidence="3">cv. Old Blush</strain>
    </source>
</reference>
<dbReference type="CDD" id="cd06222">
    <property type="entry name" value="RNase_H_like"/>
    <property type="match status" value="1"/>
</dbReference>
<gene>
    <name evidence="2" type="ORF">RchiOBHm_Chr4g0417481</name>
</gene>
<dbReference type="InterPro" id="IPR012337">
    <property type="entry name" value="RNaseH-like_sf"/>
</dbReference>
<dbReference type="OMA" id="NCHIREF"/>
<dbReference type="InterPro" id="IPR036397">
    <property type="entry name" value="RNaseH_sf"/>
</dbReference>
<accession>A0A2P6QX54</accession>
<proteinExistence type="predicted"/>
<dbReference type="Gene3D" id="3.30.420.10">
    <property type="entry name" value="Ribonuclease H-like superfamily/Ribonuclease H"/>
    <property type="match status" value="1"/>
</dbReference>
<evidence type="ECO:0000313" key="2">
    <source>
        <dbReference type="EMBL" id="PRQ38756.1"/>
    </source>
</evidence>
<dbReference type="AlphaFoldDB" id="A0A2P6QX54"/>
<dbReference type="InterPro" id="IPR002156">
    <property type="entry name" value="RNaseH_domain"/>
</dbReference>
<feature type="domain" description="RNase H type-1" evidence="1">
    <location>
        <begin position="52"/>
        <end position="158"/>
    </location>
</feature>
<dbReference type="InterPro" id="IPR053151">
    <property type="entry name" value="RNase_H-like"/>
</dbReference>
<protein>
    <submittedName>
        <fullName evidence="2">Putative ribonuclease H-like domain-containing protein</fullName>
    </submittedName>
</protein>
<dbReference type="PANTHER" id="PTHR47723:SF23">
    <property type="entry name" value="REVERSE TRANSCRIPTASE-LIKE PROTEIN"/>
    <property type="match status" value="1"/>
</dbReference>
<sequence length="194" mass="21359">MFLCIAFTMEDSTHLFVSCSFAQHVWQWLSCCFGTSLPTHGSIGDLWSTIVACGGVFRVANGQYFGGYCQGLGQHSAFFAELMGVIIGIEIAFRMGWHCIWLESDSTSVLACISSTSFAPPWSLRIAWLNCLSHIQSMTFHCSHVLCEGNSVADRLTNLGLASSSLIWHASPPPEISPYLRMDDQGFPYSRVSS</sequence>
<dbReference type="EMBL" id="PDCK01000042">
    <property type="protein sequence ID" value="PRQ38756.1"/>
    <property type="molecule type" value="Genomic_DNA"/>
</dbReference>
<dbReference type="InterPro" id="IPR044730">
    <property type="entry name" value="RNase_H-like_dom_plant"/>
</dbReference>
<dbReference type="GO" id="GO:0003676">
    <property type="term" value="F:nucleic acid binding"/>
    <property type="evidence" value="ECO:0007669"/>
    <property type="project" value="InterPro"/>
</dbReference>
<dbReference type="GO" id="GO:0004523">
    <property type="term" value="F:RNA-DNA hybrid ribonuclease activity"/>
    <property type="evidence" value="ECO:0007669"/>
    <property type="project" value="InterPro"/>
</dbReference>
<evidence type="ECO:0000259" key="1">
    <source>
        <dbReference type="Pfam" id="PF13456"/>
    </source>
</evidence>
<dbReference type="Proteomes" id="UP000238479">
    <property type="component" value="Chromosome 4"/>
</dbReference>
<comment type="caution">
    <text evidence="2">The sequence shown here is derived from an EMBL/GenBank/DDBJ whole genome shotgun (WGS) entry which is preliminary data.</text>
</comment>
<organism evidence="2 3">
    <name type="scientific">Rosa chinensis</name>
    <name type="common">China rose</name>
    <dbReference type="NCBI Taxonomy" id="74649"/>
    <lineage>
        <taxon>Eukaryota</taxon>
        <taxon>Viridiplantae</taxon>
        <taxon>Streptophyta</taxon>
        <taxon>Embryophyta</taxon>
        <taxon>Tracheophyta</taxon>
        <taxon>Spermatophyta</taxon>
        <taxon>Magnoliopsida</taxon>
        <taxon>eudicotyledons</taxon>
        <taxon>Gunneridae</taxon>
        <taxon>Pentapetalae</taxon>
        <taxon>rosids</taxon>
        <taxon>fabids</taxon>
        <taxon>Rosales</taxon>
        <taxon>Rosaceae</taxon>
        <taxon>Rosoideae</taxon>
        <taxon>Rosoideae incertae sedis</taxon>
        <taxon>Rosa</taxon>
    </lineage>
</organism>
<dbReference type="Gramene" id="PRQ38756">
    <property type="protein sequence ID" value="PRQ38756"/>
    <property type="gene ID" value="RchiOBHm_Chr4g0417481"/>
</dbReference>
<evidence type="ECO:0000313" key="3">
    <source>
        <dbReference type="Proteomes" id="UP000238479"/>
    </source>
</evidence>